<name>A0A1G2F4I9_9BACT</name>
<dbReference type="Proteomes" id="UP000176787">
    <property type="component" value="Unassembled WGS sequence"/>
</dbReference>
<feature type="non-terminal residue" evidence="3">
    <location>
        <position position="399"/>
    </location>
</feature>
<dbReference type="PANTHER" id="PTHR36851">
    <property type="entry name" value="UNNAMED PRODUCT"/>
    <property type="match status" value="1"/>
</dbReference>
<sequence length="399" mass="47366">MDLNYLKVASHRDLSGKDRYLYRFFEIIPGSLTWLTILGIVYFSWKTPVAAAVFIIVFDIYWIIKTLYLSIHLRVNYQRMQEHLAIDWESRLQNFKWDKIWQFVLMPMYKENYEVVSQSFEALCRTRYPKERMIVVLAWEERGGEAAKETALKIEENYKNKFGHFLSVSHPKNLPGEIAGKGANCAYAAQKAKIEIIDKLGIPYENIIVSNFDIDTQPYPQYFLCLTHYFLASPEPHRSSYQPVPIYNNNIWQAPAISRVMATGGTFWQMMQQERPERLVTFSSQSMSFKALIDVGFWQKNMISEDSRIFFNCFLRYDGDYRVVPLSYPVSMDANFGKNFMETFSRIYKQQRRWSWGVENIPYLFYGFLKNREISFERKFYYLFNQIEGFWAWSTNALI</sequence>
<feature type="domain" description="Glycosyltransferase 2-like" evidence="2">
    <location>
        <begin position="213"/>
        <end position="366"/>
    </location>
</feature>
<dbReference type="Gene3D" id="3.90.550.10">
    <property type="entry name" value="Spore Coat Polysaccharide Biosynthesis Protein SpsA, Chain A"/>
    <property type="match status" value="1"/>
</dbReference>
<gene>
    <name evidence="3" type="ORF">A3H02_01845</name>
</gene>
<organism evidence="3 4">
    <name type="scientific">Candidatus Niyogibacteria bacterium RIFCSPLOWO2_12_FULL_41_13</name>
    <dbReference type="NCBI Taxonomy" id="1801726"/>
    <lineage>
        <taxon>Bacteria</taxon>
        <taxon>Candidatus Niyogiibacteriota</taxon>
    </lineage>
</organism>
<evidence type="ECO:0000313" key="4">
    <source>
        <dbReference type="Proteomes" id="UP000176787"/>
    </source>
</evidence>
<dbReference type="EMBL" id="MHMS01000007">
    <property type="protein sequence ID" value="OGZ32481.1"/>
    <property type="molecule type" value="Genomic_DNA"/>
</dbReference>
<comment type="caution">
    <text evidence="3">The sequence shown here is derived from an EMBL/GenBank/DDBJ whole genome shotgun (WGS) entry which is preliminary data.</text>
</comment>
<evidence type="ECO:0000256" key="1">
    <source>
        <dbReference type="SAM" id="Phobius"/>
    </source>
</evidence>
<dbReference type="InterPro" id="IPR001173">
    <property type="entry name" value="Glyco_trans_2-like"/>
</dbReference>
<dbReference type="PANTHER" id="PTHR36851:SF1">
    <property type="entry name" value="GLYCO_TRANS_2-LIKE DOMAIN-CONTAINING PROTEIN"/>
    <property type="match status" value="1"/>
</dbReference>
<dbReference type="InterPro" id="IPR029044">
    <property type="entry name" value="Nucleotide-diphossugar_trans"/>
</dbReference>
<accession>A0A1G2F4I9</accession>
<keyword evidence="1" id="KW-0812">Transmembrane</keyword>
<reference evidence="3 4" key="1">
    <citation type="journal article" date="2016" name="Nat. Commun.">
        <title>Thousands of microbial genomes shed light on interconnected biogeochemical processes in an aquifer system.</title>
        <authorList>
            <person name="Anantharaman K."/>
            <person name="Brown C.T."/>
            <person name="Hug L.A."/>
            <person name="Sharon I."/>
            <person name="Castelle C.J."/>
            <person name="Probst A.J."/>
            <person name="Thomas B.C."/>
            <person name="Singh A."/>
            <person name="Wilkins M.J."/>
            <person name="Karaoz U."/>
            <person name="Brodie E.L."/>
            <person name="Williams K.H."/>
            <person name="Hubbard S.S."/>
            <person name="Banfield J.F."/>
        </authorList>
    </citation>
    <scope>NUCLEOTIDE SEQUENCE [LARGE SCALE GENOMIC DNA]</scope>
</reference>
<evidence type="ECO:0000313" key="3">
    <source>
        <dbReference type="EMBL" id="OGZ32481.1"/>
    </source>
</evidence>
<feature type="transmembrane region" description="Helical" evidence="1">
    <location>
        <begin position="49"/>
        <end position="71"/>
    </location>
</feature>
<dbReference type="SUPFAM" id="SSF53448">
    <property type="entry name" value="Nucleotide-diphospho-sugar transferases"/>
    <property type="match status" value="1"/>
</dbReference>
<evidence type="ECO:0000259" key="2">
    <source>
        <dbReference type="Pfam" id="PF13632"/>
    </source>
</evidence>
<dbReference type="STRING" id="1801726.A3H02_01845"/>
<keyword evidence="1" id="KW-1133">Transmembrane helix</keyword>
<proteinExistence type="predicted"/>
<keyword evidence="1" id="KW-0472">Membrane</keyword>
<feature type="transmembrane region" description="Helical" evidence="1">
    <location>
        <begin position="20"/>
        <end position="43"/>
    </location>
</feature>
<dbReference type="AlphaFoldDB" id="A0A1G2F4I9"/>
<dbReference type="Pfam" id="PF13632">
    <property type="entry name" value="Glyco_trans_2_3"/>
    <property type="match status" value="1"/>
</dbReference>
<protein>
    <recommendedName>
        <fullName evidence="2">Glycosyltransferase 2-like domain-containing protein</fullName>
    </recommendedName>
</protein>